<feature type="compositionally biased region" description="Basic and acidic residues" evidence="4">
    <location>
        <begin position="1"/>
        <end position="10"/>
    </location>
</feature>
<evidence type="ECO:0000259" key="5">
    <source>
        <dbReference type="PROSITE" id="PS51206"/>
    </source>
</evidence>
<dbReference type="PANTHER" id="PTHR35372:SF2">
    <property type="entry name" value="SF3 HELICASE DOMAIN-CONTAINING PROTEIN"/>
    <property type="match status" value="1"/>
</dbReference>
<evidence type="ECO:0000313" key="6">
    <source>
        <dbReference type="EMBL" id="NHZ38567.1"/>
    </source>
</evidence>
<evidence type="ECO:0000256" key="1">
    <source>
        <dbReference type="ARBA" id="ARBA00022741"/>
    </source>
</evidence>
<dbReference type="InterPro" id="IPR014015">
    <property type="entry name" value="Helicase_SF3_DNA-vir"/>
</dbReference>
<dbReference type="InterPro" id="IPR036977">
    <property type="entry name" value="DNA_primase_Znf_CHC2"/>
</dbReference>
<dbReference type="EMBL" id="VVIW01000001">
    <property type="protein sequence ID" value="NHZ38567.1"/>
    <property type="molecule type" value="Genomic_DNA"/>
</dbReference>
<dbReference type="InterPro" id="IPR014818">
    <property type="entry name" value="Phage/plasmid_primase_P4_C"/>
</dbReference>
<feature type="compositionally biased region" description="Polar residues" evidence="4">
    <location>
        <begin position="16"/>
        <end position="29"/>
    </location>
</feature>
<dbReference type="InterPro" id="IPR006500">
    <property type="entry name" value="Helicase_put_C_phage/plasmid"/>
</dbReference>
<gene>
    <name evidence="6" type="ORF">F1609_00070</name>
</gene>
<evidence type="ECO:0000256" key="3">
    <source>
        <dbReference type="ARBA" id="ARBA00022840"/>
    </source>
</evidence>
<accession>A0ABX0M2L9</accession>
<dbReference type="NCBIfam" id="TIGR01613">
    <property type="entry name" value="primase_Cterm"/>
    <property type="match status" value="1"/>
</dbReference>
<keyword evidence="7" id="KW-1185">Reference proteome</keyword>
<dbReference type="Pfam" id="PF08706">
    <property type="entry name" value="D5_N"/>
    <property type="match status" value="1"/>
</dbReference>
<feature type="region of interest" description="Disordered" evidence="4">
    <location>
        <begin position="1"/>
        <end position="29"/>
    </location>
</feature>
<dbReference type="Gene3D" id="3.90.580.10">
    <property type="entry name" value="Zinc finger, CHC2-type domain"/>
    <property type="match status" value="1"/>
</dbReference>
<dbReference type="PROSITE" id="PS51206">
    <property type="entry name" value="SF3_HELICASE_1"/>
    <property type="match status" value="1"/>
</dbReference>
<keyword evidence="1" id="KW-0547">Nucleotide-binding</keyword>
<dbReference type="InterPro" id="IPR045455">
    <property type="entry name" value="NrS-1_pol-like_helicase"/>
</dbReference>
<proteinExistence type="predicted"/>
<dbReference type="PANTHER" id="PTHR35372">
    <property type="entry name" value="ATP BINDING PROTEIN-RELATED"/>
    <property type="match status" value="1"/>
</dbReference>
<dbReference type="Gene3D" id="3.40.50.300">
    <property type="entry name" value="P-loop containing nucleotide triphosphate hydrolases"/>
    <property type="match status" value="1"/>
</dbReference>
<organism evidence="6 7">
    <name type="scientific">Massilia aquatica</name>
    <dbReference type="NCBI Taxonomy" id="2609000"/>
    <lineage>
        <taxon>Bacteria</taxon>
        <taxon>Pseudomonadati</taxon>
        <taxon>Pseudomonadota</taxon>
        <taxon>Betaproteobacteria</taxon>
        <taxon>Burkholderiales</taxon>
        <taxon>Oxalobacteraceae</taxon>
        <taxon>Telluria group</taxon>
        <taxon>Massilia</taxon>
    </lineage>
</organism>
<evidence type="ECO:0000256" key="4">
    <source>
        <dbReference type="SAM" id="MobiDB-lite"/>
    </source>
</evidence>
<dbReference type="CDD" id="cd01029">
    <property type="entry name" value="TOPRIM_primases"/>
    <property type="match status" value="1"/>
</dbReference>
<dbReference type="Pfam" id="PF19263">
    <property type="entry name" value="DUF5906"/>
    <property type="match status" value="1"/>
</dbReference>
<dbReference type="Proteomes" id="UP000819052">
    <property type="component" value="Unassembled WGS sequence"/>
</dbReference>
<dbReference type="InterPro" id="IPR051620">
    <property type="entry name" value="ORF904-like_C"/>
</dbReference>
<dbReference type="InterPro" id="IPR027417">
    <property type="entry name" value="P-loop_NTPase"/>
</dbReference>
<dbReference type="SMART" id="SM00885">
    <property type="entry name" value="D5_N"/>
    <property type="match status" value="1"/>
</dbReference>
<evidence type="ECO:0000313" key="7">
    <source>
        <dbReference type="Proteomes" id="UP000819052"/>
    </source>
</evidence>
<protein>
    <recommendedName>
        <fullName evidence="5">SF3 helicase domain-containing protein</fullName>
    </recommendedName>
</protein>
<comment type="caution">
    <text evidence="6">The sequence shown here is derived from an EMBL/GenBank/DDBJ whole genome shotgun (WGS) entry which is preliminary data.</text>
</comment>
<dbReference type="InterPro" id="IPR034154">
    <property type="entry name" value="TOPRIM_DnaG/twinkle"/>
</dbReference>
<keyword evidence="3" id="KW-0067">ATP-binding</keyword>
<name>A0ABX0M2L9_9BURK</name>
<sequence>MYFNSKKEGEIEPQTAPMNNNGANASSTENPACVAQGLLQLHQSMPNGMNFEATKALALECVDDLLEHWLPDGEQRHRQYVALNPTRNDTSLGSFTINIDTGMWSDFSTEDKGGDLVSLVAYVENIRQVDAAEKILQFVSGFTPEACAAVVQRTMTVKNVSPEEFEFIMPIPTTAMRSRPTFFGPDLGTPSHTWEYCDATGAPMFYVNRFNTKRGKQYRPLSCVKDTSGYMMWKHSLPPSPRPAYGLDRMAARPDAPILFTEGEKAADAAQRLFPFFAVVTTLNGAKAPEKTDFTPFAGRTILIAPDDDEPGQAYKDKLIDLLRTAGANVEAVMNLSLLLAGVPEDQKNSGYDLADAEAHGWTAERLSALGSALWIGVMPKDDPLPPLPPTNTETFTTALRISPNNTSKSSKPNATSNDSSTMIASAPKKRTQQEIARAFAQVNHGGHLAAFNGQVVAYAHGSWSPLIEDLHIKQPLLKMMGPEATASSTSSIADLIKIVYAKSPDTFERSTSLICLNNGTLDPIRDELLGHSYDHYLTNKVDITYDAGAECPLWLQTLGEIFSPDTDKAEKIQFLQEFIGYCLIPSTVHTEFLWLVGAGGNGKSLILSIITALIGKANISYAQIENLDKAFVRAELQGKLVNISAEMSASATQSDSYLKAITSGDVIQAERKFKDSFSFRPYCRIIGATNTLPRLLDHSDGFTRRAVIMRFNRQFKDAEKDVNREAKLVQELPGILNWALAGLRNLKVRGDYVKPVSSEVELKEYRINSDPVRQFAEDHLIATAEKAKWTGGYTLYQKFREWSTENGFQHLASNTFANRLQGVGFEKVRISAGSRWNAEYRCPFLQSLPTTPATSSEIANNFIV</sequence>
<feature type="region of interest" description="Disordered" evidence="4">
    <location>
        <begin position="401"/>
        <end position="422"/>
    </location>
</feature>
<dbReference type="RefSeq" id="WP_167073475.1">
    <property type="nucleotide sequence ID" value="NZ_VVIW01000001.1"/>
</dbReference>
<reference evidence="6 7" key="1">
    <citation type="submission" date="2019-09" db="EMBL/GenBank/DDBJ databases">
        <title>Taxonomy of Antarctic Massilia spp.: description of Massilia rubra sp. nov., Massilia aquatica sp. nov., Massilia mucilaginosa sp. nov., Massilia frigida sp. nov. isolated from streams, lakes and regoliths.</title>
        <authorList>
            <person name="Holochova P."/>
            <person name="Sedlacek I."/>
            <person name="Kralova S."/>
            <person name="Maslanova I."/>
            <person name="Busse H.-J."/>
            <person name="Stankova E."/>
            <person name="Vrbovska V."/>
            <person name="Kovarovic V."/>
            <person name="Bartak M."/>
            <person name="Svec P."/>
            <person name="Pantucek R."/>
        </authorList>
    </citation>
    <scope>NUCLEOTIDE SEQUENCE [LARGE SCALE GENOMIC DNA]</scope>
    <source>
        <strain evidence="6 7">CCM 8693</strain>
    </source>
</reference>
<evidence type="ECO:0000256" key="2">
    <source>
        <dbReference type="ARBA" id="ARBA00022801"/>
    </source>
</evidence>
<feature type="domain" description="SF3 helicase" evidence="5">
    <location>
        <begin position="571"/>
        <end position="725"/>
    </location>
</feature>
<dbReference type="SUPFAM" id="SSF52540">
    <property type="entry name" value="P-loop containing nucleoside triphosphate hydrolases"/>
    <property type="match status" value="1"/>
</dbReference>
<feature type="compositionally biased region" description="Low complexity" evidence="4">
    <location>
        <begin position="401"/>
        <end position="418"/>
    </location>
</feature>
<keyword evidence="2" id="KW-0378">Hydrolase</keyword>
<dbReference type="SUPFAM" id="SSF57783">
    <property type="entry name" value="Zinc beta-ribbon"/>
    <property type="match status" value="1"/>
</dbReference>